<dbReference type="InterPro" id="IPR013154">
    <property type="entry name" value="ADH-like_N"/>
</dbReference>
<dbReference type="SUPFAM" id="SSF50129">
    <property type="entry name" value="GroES-like"/>
    <property type="match status" value="1"/>
</dbReference>
<gene>
    <name evidence="6" type="ORF">DBV15_08214</name>
</gene>
<organism evidence="6 7">
    <name type="scientific">Temnothorax longispinosus</name>
    <dbReference type="NCBI Taxonomy" id="300112"/>
    <lineage>
        <taxon>Eukaryota</taxon>
        <taxon>Metazoa</taxon>
        <taxon>Ecdysozoa</taxon>
        <taxon>Arthropoda</taxon>
        <taxon>Hexapoda</taxon>
        <taxon>Insecta</taxon>
        <taxon>Pterygota</taxon>
        <taxon>Neoptera</taxon>
        <taxon>Endopterygota</taxon>
        <taxon>Hymenoptera</taxon>
        <taxon>Apocrita</taxon>
        <taxon>Aculeata</taxon>
        <taxon>Formicoidea</taxon>
        <taxon>Formicidae</taxon>
        <taxon>Myrmicinae</taxon>
        <taxon>Temnothorax</taxon>
    </lineage>
</organism>
<keyword evidence="7" id="KW-1185">Reference proteome</keyword>
<dbReference type="PANTHER" id="PTHR43401">
    <property type="entry name" value="L-THREONINE 3-DEHYDROGENASE"/>
    <property type="match status" value="1"/>
</dbReference>
<evidence type="ECO:0000256" key="2">
    <source>
        <dbReference type="ARBA" id="ARBA00022833"/>
    </source>
</evidence>
<dbReference type="Pfam" id="PF00107">
    <property type="entry name" value="ADH_zinc_N"/>
    <property type="match status" value="1"/>
</dbReference>
<dbReference type="PROSITE" id="PS00059">
    <property type="entry name" value="ADH_ZINC"/>
    <property type="match status" value="1"/>
</dbReference>
<dbReference type="AlphaFoldDB" id="A0A4S2KQM8"/>
<dbReference type="Proteomes" id="UP000310200">
    <property type="component" value="Unassembled WGS sequence"/>
</dbReference>
<name>A0A4S2KQM8_9HYME</name>
<keyword evidence="3" id="KW-0560">Oxidoreductase</keyword>
<evidence type="ECO:0000256" key="4">
    <source>
        <dbReference type="RuleBase" id="RU361277"/>
    </source>
</evidence>
<dbReference type="Gene3D" id="3.90.180.10">
    <property type="entry name" value="Medium-chain alcohol dehydrogenases, catalytic domain"/>
    <property type="match status" value="1"/>
</dbReference>
<accession>A0A4S2KQM8</accession>
<feature type="domain" description="Enoyl reductase (ER)" evidence="5">
    <location>
        <begin position="9"/>
        <end position="337"/>
    </location>
</feature>
<dbReference type="Gene3D" id="3.40.50.720">
    <property type="entry name" value="NAD(P)-binding Rossmann-like Domain"/>
    <property type="match status" value="1"/>
</dbReference>
<dbReference type="STRING" id="300112.A0A4S2KQM8"/>
<comment type="caution">
    <text evidence="6">The sequence shown here is derived from an EMBL/GenBank/DDBJ whole genome shotgun (WGS) entry which is preliminary data.</text>
</comment>
<evidence type="ECO:0000256" key="1">
    <source>
        <dbReference type="ARBA" id="ARBA00022723"/>
    </source>
</evidence>
<evidence type="ECO:0000313" key="7">
    <source>
        <dbReference type="Proteomes" id="UP000310200"/>
    </source>
</evidence>
<dbReference type="InterPro" id="IPR013149">
    <property type="entry name" value="ADH-like_C"/>
</dbReference>
<evidence type="ECO:0000256" key="3">
    <source>
        <dbReference type="ARBA" id="ARBA00023002"/>
    </source>
</evidence>
<evidence type="ECO:0000313" key="6">
    <source>
        <dbReference type="EMBL" id="TGZ51950.1"/>
    </source>
</evidence>
<reference evidence="6 7" key="1">
    <citation type="journal article" date="2019" name="Philos. Trans. R. Soc. Lond., B, Biol. Sci.">
        <title>Ant behaviour and brain gene expression of defending hosts depend on the ecological success of the intruding social parasite.</title>
        <authorList>
            <person name="Kaur R."/>
            <person name="Stoldt M."/>
            <person name="Jongepier E."/>
            <person name="Feldmeyer B."/>
            <person name="Menzel F."/>
            <person name="Bornberg-Bauer E."/>
            <person name="Foitzik S."/>
        </authorList>
    </citation>
    <scope>NUCLEOTIDE SEQUENCE [LARGE SCALE GENOMIC DNA]</scope>
    <source>
        <tissue evidence="6">Whole body</tissue>
    </source>
</reference>
<dbReference type="Pfam" id="PF08240">
    <property type="entry name" value="ADH_N"/>
    <property type="match status" value="1"/>
</dbReference>
<dbReference type="PANTHER" id="PTHR43401:SF2">
    <property type="entry name" value="L-THREONINE 3-DEHYDROGENASE"/>
    <property type="match status" value="1"/>
</dbReference>
<keyword evidence="1 4" id="KW-0479">Metal-binding</keyword>
<proteinExistence type="inferred from homology"/>
<dbReference type="InterPro" id="IPR036291">
    <property type="entry name" value="NAD(P)-bd_dom_sf"/>
</dbReference>
<evidence type="ECO:0000259" key="5">
    <source>
        <dbReference type="SMART" id="SM00829"/>
    </source>
</evidence>
<sequence>MEYLSFNLSSKSLDLKKRDILPKPAANEVRIKVAYSGICGTDLHVLEGSFPCKEDGSLTLGHEFVGTIDELGSEVTIYKIGQRVAVDPNSGCNKCDDCHSANYHFCTHGGINNTIGIFRDGGWATHAVVPETQVYLIPDEIEMRHAVLSEPLSCMAHGWDKINPVNIGSKVLVIGAGIIGLLWASLFHLHGLRKTVTISEPQQKRKILASNLGLDYKVESPTELKEDFDLAVDCSGSAPAMELAMSLLNPGGRLCVFGVANPKAKLSIEPFQIYKKELSIIGVIINPYCFPKGLALVQSLSERHLDYNKLGIKIFSLSQYKEALDALKKGDISKAVFKF</sequence>
<dbReference type="GO" id="GO:0016491">
    <property type="term" value="F:oxidoreductase activity"/>
    <property type="evidence" value="ECO:0007669"/>
    <property type="project" value="UniProtKB-KW"/>
</dbReference>
<keyword evidence="2 4" id="KW-0862">Zinc</keyword>
<protein>
    <recommendedName>
        <fullName evidence="5">Enoyl reductase (ER) domain-containing protein</fullName>
    </recommendedName>
</protein>
<dbReference type="SUPFAM" id="SSF51735">
    <property type="entry name" value="NAD(P)-binding Rossmann-fold domains"/>
    <property type="match status" value="1"/>
</dbReference>
<comment type="cofactor">
    <cofactor evidence="4">
        <name>Zn(2+)</name>
        <dbReference type="ChEBI" id="CHEBI:29105"/>
    </cofactor>
</comment>
<comment type="similarity">
    <text evidence="4">Belongs to the zinc-containing alcohol dehydrogenase family.</text>
</comment>
<dbReference type="InterPro" id="IPR020843">
    <property type="entry name" value="ER"/>
</dbReference>
<dbReference type="InterPro" id="IPR002328">
    <property type="entry name" value="ADH_Zn_CS"/>
</dbReference>
<dbReference type="GO" id="GO:0008270">
    <property type="term" value="F:zinc ion binding"/>
    <property type="evidence" value="ECO:0007669"/>
    <property type="project" value="InterPro"/>
</dbReference>
<dbReference type="InterPro" id="IPR011032">
    <property type="entry name" value="GroES-like_sf"/>
</dbReference>
<dbReference type="SMART" id="SM00829">
    <property type="entry name" value="PKS_ER"/>
    <property type="match status" value="1"/>
</dbReference>
<dbReference type="EMBL" id="QBLH01001407">
    <property type="protein sequence ID" value="TGZ51950.1"/>
    <property type="molecule type" value="Genomic_DNA"/>
</dbReference>
<dbReference type="InterPro" id="IPR050129">
    <property type="entry name" value="Zn_alcohol_dh"/>
</dbReference>